<dbReference type="Pfam" id="PF06602">
    <property type="entry name" value="Myotub-related"/>
    <property type="match status" value="1"/>
</dbReference>
<dbReference type="InterPro" id="IPR010569">
    <property type="entry name" value="Myotubularin-like_Pase_dom"/>
</dbReference>
<dbReference type="GO" id="GO:0007165">
    <property type="term" value="P:signal transduction"/>
    <property type="evidence" value="ECO:0007669"/>
    <property type="project" value="InterPro"/>
</dbReference>
<keyword evidence="1" id="KW-0808">Transferase</keyword>
<keyword evidence="4 6" id="KW-0547">Nucleotide-binding</keyword>
<dbReference type="SUPFAM" id="SSF52799">
    <property type="entry name" value="(Phosphotyrosine protein) phosphatases II"/>
    <property type="match status" value="1"/>
</dbReference>
<dbReference type="SUPFAM" id="SSF52058">
    <property type="entry name" value="L domain-like"/>
    <property type="match status" value="2"/>
</dbReference>
<feature type="region of interest" description="Disordered" evidence="7">
    <location>
        <begin position="1200"/>
        <end position="1225"/>
    </location>
</feature>
<evidence type="ECO:0000256" key="5">
    <source>
        <dbReference type="ARBA" id="ARBA00022840"/>
    </source>
</evidence>
<dbReference type="Pfam" id="PF16095">
    <property type="entry name" value="COR-A"/>
    <property type="match status" value="1"/>
</dbReference>
<feature type="compositionally biased region" description="Low complexity" evidence="7">
    <location>
        <begin position="178"/>
        <end position="217"/>
    </location>
</feature>
<dbReference type="InterPro" id="IPR001245">
    <property type="entry name" value="Ser-Thr/Tyr_kinase_cat_dom"/>
</dbReference>
<dbReference type="InterPro" id="IPR000719">
    <property type="entry name" value="Prot_kinase_dom"/>
</dbReference>
<dbReference type="EMBL" id="GL883025">
    <property type="protein sequence ID" value="EGG15809.1"/>
    <property type="molecule type" value="Genomic_DNA"/>
</dbReference>
<feature type="region of interest" description="Disordered" evidence="7">
    <location>
        <begin position="1872"/>
        <end position="1902"/>
    </location>
</feature>
<protein>
    <submittedName>
        <fullName evidence="11">Leucine-rich repeat-containing protein</fullName>
    </submittedName>
</protein>
<feature type="region of interest" description="Disordered" evidence="7">
    <location>
        <begin position="884"/>
        <end position="957"/>
    </location>
</feature>
<feature type="region of interest" description="Disordered" evidence="7">
    <location>
        <begin position="1238"/>
        <end position="1273"/>
    </location>
</feature>
<evidence type="ECO:0000259" key="8">
    <source>
        <dbReference type="PROSITE" id="PS50011"/>
    </source>
</evidence>
<dbReference type="InterPro" id="IPR008936">
    <property type="entry name" value="Rho_GTPase_activation_prot"/>
</dbReference>
<sequence>MDGDDDDDDDNHHIILRLIQQRQRQRMSTFFKKDKDKETTKKDKDKEKEKEKDNNKQYDKEKKGTLRKLFGISKSNSSSSSSQLIQQQQQQQQRDNNNNNYYNVNNSNSNGNQLNDQSANGGVSSSVSSDTMTQPTTTVVSSSISTSTSTSSSSLRSNSGNSLTASQQNNAANRRTESSSSINSNSSTVDYYYNNNNNNNNNTSTVPNTLSSSSSSSSKKDKSNSISNSNSNSNSTLKGSKGKLKSIYNSLRFKSLRGDKSNNNGGSSSTSSSSAAGGRGELTKSTSTHFEFATPISPLHYFDQQFPSIVSWMPNSDTYFGVPLSTLVKRQDNGCSIPVLVEKAISFLEAHSHLPNLFSNAFDSGTVRHLRQLFERNGDANFFYPQQQDPNDVAALLIEFLSSLPDELLNNELYSAINNHSSNSVYGGYWDIQFLVNKLPKESKEVVQRIFMFLKSIVVADKDSLGRLSTLFTPLLVNHKSHNLLYPATNMMIEKCEDLFVEVDDRPQTLPGEFIMLQINRVSIPPILQRITDSKPGTIDSSTWEVGTLSITNYRLFWSKNEDSISQDHFLLPDDYESSDNKKDKNNEVNLKPYHFEIILTSCIKWETLGKSKQLKLEKSKIQHQLYLLYCKDMIFQYFAFQDDYSMDKFHCILGYYISPVNDIGRFFANVNGELSMYDYQKAKEIFLEKKEKREKDQKDQESKDEVIIEPINLNSSTSSTNNNKIKQSTSNQQIAAVEEELSIYQLYQQQQLNKNQQPIHDYQFECTRLKLDQKEWKILEFSTRDIISPKKIIIPSNLVNDEILNSYVKKNSRIPVFTWIHPHRKSVLYRLTINSLVANPPNGINGPNHNNGATLLPIGNSNGTAMLSASLSSSTGVVMQHYSSSSSSSNAQNPLGISIGADDIQPPPPQINIQSSPHKRRNEKTSFSPQISIRSLAKGSSKKKDPSLGKLPVIGNSSTNVLSDSVDIKLFQMFVSRDVDASLAVSNPSTPSSSTSNSPILFSSTPQQQGLNSSNTSTNNLGNSINNNNSITNSTSQSSQYLNAKSTIVFTNKIDMNYISVFEQFKLNSNNMVFLNVSPREEVEANWHELYKYINMFDGSSESWRLVEDSHWIESVRLLVEGSCRVASLIGEGINVLLRPNVESPLHTFDLARITALVQIMMDPYYRTINGFIKLIEKEFIQFNFPFINLNNSSNNSGNNNNSSYTSNNNGNNTTNQLNNSLSGSGSIGRNAGLSLLSSSTSSTNNNNGSTTSSLSGSTGMPPISSSGTTPRFKKTISIDEKMNLFEQLSATLEAPPSMSKKTPALFTSNDSLDISVISRSLSPVFVQFLDAVWQIQRQFPFHFEFNEYMLLFIIKEAFTGRFGTFLGSEAVRDNDRRVLGRTPSVWQYINAHADQLFKNMSFKYTKSHTLSPGDESYEHIKPTVDRASIVLWSRLFGAHISAREGQQLGKRVIGRSKAEFCNWRLTNVTIDVHHLNFCRSLTHLDLSRNFLNSFPSELVLLGNLTHLSLADNRICSMPSAVLKLVGSKLKLIELNLANNLLDTLHKQVSTLTTLQRLILDGNRLVVIPESISKMSSLRVLSVENNRLTSFPQALSLMKGLEELKVAGNQIRDLPLGFFTLPNVRHVDLRLNLLAKFKAHKMDDRPYSMNSIECLKCGPNPLLKISNILYEMKTLRHLELTGCNLMQVPPRLLELVNLETLHLNQNKLTELPTDFCRLINLVSLDLSDNSFATLPASALLVTLRKLDLHNNLIFAFTFSAQSLPLIEDLRLDSNRLTYVSPSIGQLSTLTSLNLSKNNIATLPHTLGSLDRLKNLQITTTNMSSPFKEMGDTMAILRYLKAQINSSYYQPRGKLVIISDPTITSKNEIIRTVTSSNSKKRNNNQKNNNSNSNNSNKSPLSLGQRKIPKWEFDMEPDVVTPPTNSQSTNQQPYLNRKTNPNSGKDIFTVYIRDISSVISTCSQHLFTKRSVFLVLWTVQESEEPLKLYRTLEHIKDRCVTASIYIVGIFNEKDNNVTKDYYTYINAKVEQKCTNNFPNFTMSFHLIGNVGGSSVDNALLRIREDIKLTFTKQRNYGGKLQSSQRLFERHLKTLQSPFISKREIINIGDMCGLDKLGTKGTCDLLTELGLLLWLDDHEWVILDPFWLTTAFSSLITVLNQSNNNQQNNNNNQNNQVVLRKDIIMISSLETVWNDIPTRMYSFLLTLAKKYNIAFIIDTLFDPAPWGYTYGQQQNQLNHAGSFSDLRTSSNNGSPQLRSLNHSMNRNSPSSSASKLTLSPPSNNRLSTLISKEKLLLSPGQQNSSSNNNNNNSSIYGNLKLLTEKVIFLPGELPETPPLPIDTMFPIHEPRSVGRIFVFESKIPSSLFPRLLSQLYMFCSIKVAWRTGVVLDNVYLSFPIARRYPASPNNKQYRRSSTFSVLSSDDLVVIQVNEATQTIEISSTKMCRHILQTFDLILETYADQLVYKSYIPCIHCIDSKSRPDGNYHLFPIEQIEAAVVKGKSYVSCPHAGSIPIKLNQLAPDLTMTDIRHKMIDYNELELEPNPIGEGGTATVYKGTWRNNQSVAVKVLHTDKIGTQFTKVFNEFRREIFIMSSFYHPNILDLKGFCLEPLCIITEFMAGGNLYDYIHDSNLALEWPLKIRMAKEIASSLQTLHDCKPSMIHRDLKSPNILLSSRTPEDLSCQLCDFSLSGFSTSLSTRAVENPVWLAPEVISKEGCTDKSDVYSYGVILFEILSRQQFFGGISFMSNLEQMICDGIRPQLPYHQVSEFDALLNSCWHQDPSQRPSFAKILKKLDLIETLIIINKPDLPIHFDKLNQVNNQQSIQVNNQQNNNNNQNNNVISSPISLQSINNNNNNNVNIKITFNNNEINDQEEEEEEEKKKVIKSIAFDEYK</sequence>
<feature type="compositionally biased region" description="Low complexity" evidence="7">
    <location>
        <begin position="1884"/>
        <end position="1898"/>
    </location>
</feature>
<dbReference type="SUPFAM" id="SSF56112">
    <property type="entry name" value="Protein kinase-like (PK-like)"/>
    <property type="match status" value="1"/>
</dbReference>
<dbReference type="GO" id="GO:0005524">
    <property type="term" value="F:ATP binding"/>
    <property type="evidence" value="ECO:0007669"/>
    <property type="project" value="UniProtKB-UniRule"/>
</dbReference>
<dbReference type="SUPFAM" id="SSF48350">
    <property type="entry name" value="GTPase activation domain, GAP"/>
    <property type="match status" value="1"/>
</dbReference>
<feature type="compositionally biased region" description="Low complexity" evidence="7">
    <location>
        <begin position="987"/>
        <end position="1000"/>
    </location>
</feature>
<feature type="region of interest" description="Disordered" evidence="7">
    <location>
        <begin position="2240"/>
        <end position="2279"/>
    </location>
</feature>
<dbReference type="PROSITE" id="PS51339">
    <property type="entry name" value="PPASE_MYOTUBULARIN"/>
    <property type="match status" value="1"/>
</dbReference>
<dbReference type="PROSITE" id="PS00107">
    <property type="entry name" value="PROTEIN_KINASE_ATP"/>
    <property type="match status" value="1"/>
</dbReference>
<dbReference type="InterPro" id="IPR032171">
    <property type="entry name" value="COR-A"/>
</dbReference>
<dbReference type="PROSITE" id="PS50238">
    <property type="entry name" value="RHOGAP"/>
    <property type="match status" value="1"/>
</dbReference>
<dbReference type="GO" id="GO:0004674">
    <property type="term" value="F:protein serine/threonine kinase activity"/>
    <property type="evidence" value="ECO:0007669"/>
    <property type="project" value="UniProtKB-KW"/>
</dbReference>
<dbReference type="OrthoDB" id="676979at2759"/>
<evidence type="ECO:0000259" key="9">
    <source>
        <dbReference type="PROSITE" id="PS50238"/>
    </source>
</evidence>
<dbReference type="Gene3D" id="1.10.555.10">
    <property type="entry name" value="Rho GTPase activation protein"/>
    <property type="match status" value="1"/>
</dbReference>
<feature type="region of interest" description="Disordered" evidence="7">
    <location>
        <begin position="1915"/>
        <end position="1939"/>
    </location>
</feature>
<feature type="compositionally biased region" description="Low complexity" evidence="7">
    <location>
        <begin position="261"/>
        <end position="276"/>
    </location>
</feature>
<dbReference type="PROSITE" id="PS50011">
    <property type="entry name" value="PROTEIN_KINASE_DOM"/>
    <property type="match status" value="1"/>
</dbReference>
<dbReference type="KEGG" id="dfa:DFA_09477"/>
<dbReference type="Gene3D" id="3.30.200.20">
    <property type="entry name" value="Phosphorylase Kinase, domain 1"/>
    <property type="match status" value="1"/>
</dbReference>
<feature type="compositionally biased region" description="Low complexity" evidence="7">
    <location>
        <begin position="224"/>
        <end position="239"/>
    </location>
</feature>
<proteinExistence type="predicted"/>
<dbReference type="InterPro" id="IPR029021">
    <property type="entry name" value="Prot-tyrosine_phosphatase-like"/>
</dbReference>
<dbReference type="SMART" id="SM00364">
    <property type="entry name" value="LRR_BAC"/>
    <property type="match status" value="7"/>
</dbReference>
<keyword evidence="12" id="KW-1185">Reference proteome</keyword>
<dbReference type="InterPro" id="IPR001611">
    <property type="entry name" value="Leu-rich_rpt"/>
</dbReference>
<dbReference type="PROSITE" id="PS51450">
    <property type="entry name" value="LRR"/>
    <property type="match status" value="5"/>
</dbReference>
<dbReference type="InterPro" id="IPR011009">
    <property type="entry name" value="Kinase-like_dom_sf"/>
</dbReference>
<reference evidence="12" key="1">
    <citation type="journal article" date="2011" name="Genome Res.">
        <title>Phylogeny-wide analysis of social amoeba genomes highlights ancient origins for complex intercellular communication.</title>
        <authorList>
            <person name="Heidel A.J."/>
            <person name="Lawal H.M."/>
            <person name="Felder M."/>
            <person name="Schilde C."/>
            <person name="Helps N.R."/>
            <person name="Tunggal B."/>
            <person name="Rivero F."/>
            <person name="John U."/>
            <person name="Schleicher M."/>
            <person name="Eichinger L."/>
            <person name="Platzer M."/>
            <person name="Noegel A.A."/>
            <person name="Schaap P."/>
            <person name="Gloeckner G."/>
        </authorList>
    </citation>
    <scope>NUCLEOTIDE SEQUENCE [LARGE SCALE GENOMIC DNA]</scope>
    <source>
        <strain evidence="12">SH3</strain>
    </source>
</reference>
<dbReference type="InterPro" id="IPR032675">
    <property type="entry name" value="LRR_dom_sf"/>
</dbReference>
<dbReference type="PRINTS" id="PR00109">
    <property type="entry name" value="TYRKINASE"/>
</dbReference>
<dbReference type="InterPro" id="IPR050647">
    <property type="entry name" value="Plant_LRR-RLKs"/>
</dbReference>
<feature type="compositionally biased region" description="Polar residues" evidence="7">
    <location>
        <begin position="1921"/>
        <end position="1939"/>
    </location>
</feature>
<keyword evidence="1" id="KW-0418">Kinase</keyword>
<feature type="region of interest" description="Disordered" evidence="7">
    <location>
        <begin position="20"/>
        <end position="241"/>
    </location>
</feature>
<dbReference type="Pfam" id="PF07714">
    <property type="entry name" value="PK_Tyr_Ser-Thr"/>
    <property type="match status" value="1"/>
</dbReference>
<dbReference type="PROSITE" id="PS00108">
    <property type="entry name" value="PROTEIN_KINASE_ST"/>
    <property type="match status" value="1"/>
</dbReference>
<feature type="compositionally biased region" description="Low complexity" evidence="7">
    <location>
        <begin position="1008"/>
        <end position="1037"/>
    </location>
</feature>
<keyword evidence="1" id="KW-0723">Serine/threonine-protein kinase</keyword>
<evidence type="ECO:0000256" key="4">
    <source>
        <dbReference type="ARBA" id="ARBA00022741"/>
    </source>
</evidence>
<feature type="domain" description="Rho-GAP" evidence="9">
    <location>
        <begin position="322"/>
        <end position="500"/>
    </location>
</feature>
<keyword evidence="2" id="KW-0433">Leucine-rich repeat</keyword>
<feature type="region of interest" description="Disordered" evidence="7">
    <location>
        <begin position="2871"/>
        <end position="2893"/>
    </location>
</feature>
<dbReference type="RefSeq" id="XP_004352134.1">
    <property type="nucleotide sequence ID" value="XM_004352082.1"/>
</dbReference>
<dbReference type="SMART" id="SM00220">
    <property type="entry name" value="S_TKc"/>
    <property type="match status" value="1"/>
</dbReference>
<gene>
    <name evidence="11" type="primary">roco9</name>
    <name evidence="11" type="ORF">DFA_09477</name>
</gene>
<evidence type="ECO:0000256" key="2">
    <source>
        <dbReference type="ARBA" id="ARBA00022614"/>
    </source>
</evidence>
<feature type="compositionally biased region" description="Low complexity" evidence="7">
    <location>
        <begin position="73"/>
        <end position="164"/>
    </location>
</feature>
<dbReference type="SMART" id="SM00369">
    <property type="entry name" value="LRR_TYP"/>
    <property type="match status" value="9"/>
</dbReference>
<evidence type="ECO:0000313" key="12">
    <source>
        <dbReference type="Proteomes" id="UP000007797"/>
    </source>
</evidence>
<organism evidence="11 12">
    <name type="scientific">Cavenderia fasciculata</name>
    <name type="common">Slime mold</name>
    <name type="synonym">Dictyostelium fasciculatum</name>
    <dbReference type="NCBI Taxonomy" id="261658"/>
    <lineage>
        <taxon>Eukaryota</taxon>
        <taxon>Amoebozoa</taxon>
        <taxon>Evosea</taxon>
        <taxon>Eumycetozoa</taxon>
        <taxon>Dictyostelia</taxon>
        <taxon>Acytosteliales</taxon>
        <taxon>Cavenderiaceae</taxon>
        <taxon>Cavenderia</taxon>
    </lineage>
</organism>
<evidence type="ECO:0000256" key="3">
    <source>
        <dbReference type="ARBA" id="ARBA00022737"/>
    </source>
</evidence>
<feature type="binding site" evidence="6">
    <location>
        <position position="2567"/>
    </location>
    <ligand>
        <name>ATP</name>
        <dbReference type="ChEBI" id="CHEBI:30616"/>
    </ligand>
</feature>
<feature type="compositionally biased region" description="Low complexity" evidence="7">
    <location>
        <begin position="2259"/>
        <end position="2279"/>
    </location>
</feature>
<dbReference type="CDD" id="cd00159">
    <property type="entry name" value="RhoGAP"/>
    <property type="match status" value="1"/>
</dbReference>
<feature type="compositionally biased region" description="Low complexity" evidence="7">
    <location>
        <begin position="1238"/>
        <end position="1261"/>
    </location>
</feature>
<dbReference type="InterPro" id="IPR017441">
    <property type="entry name" value="Protein_kinase_ATP_BS"/>
</dbReference>
<dbReference type="Gene3D" id="1.10.510.10">
    <property type="entry name" value="Transferase(Phosphotransferase) domain 1"/>
    <property type="match status" value="1"/>
</dbReference>
<keyword evidence="3" id="KW-0677">Repeat</keyword>
<evidence type="ECO:0000256" key="7">
    <source>
        <dbReference type="SAM" id="MobiDB-lite"/>
    </source>
</evidence>
<name>F4Q7Q9_CACFS</name>
<evidence type="ECO:0000256" key="1">
    <source>
        <dbReference type="ARBA" id="ARBA00022527"/>
    </source>
</evidence>
<dbReference type="Gene3D" id="3.80.10.10">
    <property type="entry name" value="Ribonuclease Inhibitor"/>
    <property type="match status" value="3"/>
</dbReference>
<feature type="domain" description="Protein kinase" evidence="8">
    <location>
        <begin position="2539"/>
        <end position="2797"/>
    </location>
</feature>
<dbReference type="InterPro" id="IPR003591">
    <property type="entry name" value="Leu-rich_rpt_typical-subtyp"/>
</dbReference>
<keyword evidence="5 6" id="KW-0067">ATP-binding</keyword>
<accession>F4Q7Q9</accession>
<dbReference type="OMA" id="FPFHFEF"/>
<feature type="compositionally biased region" description="Polar residues" evidence="7">
    <location>
        <begin position="2240"/>
        <end position="2258"/>
    </location>
</feature>
<dbReference type="InterPro" id="IPR000198">
    <property type="entry name" value="RhoGAP_dom"/>
</dbReference>
<dbReference type="InterPro" id="IPR008271">
    <property type="entry name" value="Ser/Thr_kinase_AS"/>
</dbReference>
<dbReference type="Pfam" id="PF13855">
    <property type="entry name" value="LRR_8"/>
    <property type="match status" value="2"/>
</dbReference>
<dbReference type="GeneID" id="14867895"/>
<feature type="region of interest" description="Disordered" evidence="7">
    <location>
        <begin position="986"/>
        <end position="1037"/>
    </location>
</feature>
<dbReference type="Proteomes" id="UP000007797">
    <property type="component" value="Unassembled WGS sequence"/>
</dbReference>
<dbReference type="Pfam" id="PF00620">
    <property type="entry name" value="RhoGAP"/>
    <property type="match status" value="1"/>
</dbReference>
<evidence type="ECO:0000259" key="10">
    <source>
        <dbReference type="PROSITE" id="PS51339"/>
    </source>
</evidence>
<feature type="compositionally biased region" description="Basic and acidic residues" evidence="7">
    <location>
        <begin position="31"/>
        <end position="64"/>
    </location>
</feature>
<feature type="region of interest" description="Disordered" evidence="7">
    <location>
        <begin position="255"/>
        <end position="282"/>
    </location>
</feature>
<dbReference type="STRING" id="1054147.F4Q7Q9"/>
<dbReference type="PANTHER" id="PTHR48056">
    <property type="entry name" value="LRR RECEPTOR-LIKE SERINE/THREONINE-PROTEIN KINASE-RELATED"/>
    <property type="match status" value="1"/>
</dbReference>
<dbReference type="PANTHER" id="PTHR48056:SF81">
    <property type="entry name" value="RECEPTOR PROTEIN-TYROSINE KINASE CEPR1"/>
    <property type="match status" value="1"/>
</dbReference>
<dbReference type="SMART" id="SM00324">
    <property type="entry name" value="RhoGAP"/>
    <property type="match status" value="1"/>
</dbReference>
<evidence type="ECO:0000256" key="6">
    <source>
        <dbReference type="PROSITE-ProRule" id="PRU10141"/>
    </source>
</evidence>
<evidence type="ECO:0000313" key="11">
    <source>
        <dbReference type="EMBL" id="EGG15809.1"/>
    </source>
</evidence>
<feature type="domain" description="Myotubularin phosphatase" evidence="10">
    <location>
        <begin position="813"/>
        <end position="1438"/>
    </location>
</feature>
<dbReference type="CDD" id="cd13999">
    <property type="entry name" value="STKc_MAP3K-like"/>
    <property type="match status" value="1"/>
</dbReference>